<protein>
    <submittedName>
        <fullName evidence="1">Uncharacterized protein</fullName>
    </submittedName>
</protein>
<dbReference type="AlphaFoldDB" id="A0A8J2NVK3"/>
<evidence type="ECO:0000313" key="1">
    <source>
        <dbReference type="EMBL" id="CAG7716194.1"/>
    </source>
</evidence>
<keyword evidence="2" id="KW-1185">Reference proteome</keyword>
<name>A0A8J2NVK3_9HEXA</name>
<comment type="caution">
    <text evidence="1">The sequence shown here is derived from an EMBL/GenBank/DDBJ whole genome shotgun (WGS) entry which is preliminary data.</text>
</comment>
<sequence>SRVDQRFGFTVLLGINAVNQAVFQRSPMYMLNKTQFYDVIVTLGPFHTDSQRKLQELIIIQPSDVILPFWRSG</sequence>
<accession>A0A8J2NVK3</accession>
<evidence type="ECO:0000313" key="2">
    <source>
        <dbReference type="Proteomes" id="UP000708208"/>
    </source>
</evidence>
<proteinExistence type="predicted"/>
<dbReference type="Proteomes" id="UP000708208">
    <property type="component" value="Unassembled WGS sequence"/>
</dbReference>
<feature type="non-terminal residue" evidence="1">
    <location>
        <position position="1"/>
    </location>
</feature>
<dbReference type="EMBL" id="CAJVCH010036580">
    <property type="protein sequence ID" value="CAG7716194.1"/>
    <property type="molecule type" value="Genomic_DNA"/>
</dbReference>
<organism evidence="1 2">
    <name type="scientific">Allacma fusca</name>
    <dbReference type="NCBI Taxonomy" id="39272"/>
    <lineage>
        <taxon>Eukaryota</taxon>
        <taxon>Metazoa</taxon>
        <taxon>Ecdysozoa</taxon>
        <taxon>Arthropoda</taxon>
        <taxon>Hexapoda</taxon>
        <taxon>Collembola</taxon>
        <taxon>Symphypleona</taxon>
        <taxon>Sminthuridae</taxon>
        <taxon>Allacma</taxon>
    </lineage>
</organism>
<reference evidence="1" key="1">
    <citation type="submission" date="2021-06" db="EMBL/GenBank/DDBJ databases">
        <authorList>
            <person name="Hodson N. C."/>
            <person name="Mongue J. A."/>
            <person name="Jaron S. K."/>
        </authorList>
    </citation>
    <scope>NUCLEOTIDE SEQUENCE</scope>
</reference>
<gene>
    <name evidence="1" type="ORF">AFUS01_LOCUS5721</name>
</gene>